<organism evidence="1 2">
    <name type="scientific">Geodermatophilus obscurus (strain ATCC 25078 / DSM 43160 / JCM 3152 / CCUG 61914 / KCC A-0152 / KCTC 9177 / NBRC 13315 / NRRL B-3577 / G-20)</name>
    <dbReference type="NCBI Taxonomy" id="526225"/>
    <lineage>
        <taxon>Bacteria</taxon>
        <taxon>Bacillati</taxon>
        <taxon>Actinomycetota</taxon>
        <taxon>Actinomycetes</taxon>
        <taxon>Geodermatophilales</taxon>
        <taxon>Geodermatophilaceae</taxon>
        <taxon>Geodermatophilus</taxon>
    </lineage>
</organism>
<evidence type="ECO:0000313" key="2">
    <source>
        <dbReference type="Proteomes" id="UP000001382"/>
    </source>
</evidence>
<dbReference type="AlphaFoldDB" id="D2SBH6"/>
<name>D2SBH6_GEOOG</name>
<dbReference type="EMBL" id="CP001867">
    <property type="protein sequence ID" value="ADB76083.1"/>
    <property type="molecule type" value="Genomic_DNA"/>
</dbReference>
<dbReference type="RefSeq" id="WP_012949512.1">
    <property type="nucleotide sequence ID" value="NC_013757.1"/>
</dbReference>
<keyword evidence="2" id="KW-1185">Reference proteome</keyword>
<accession>D2SBH6</accession>
<dbReference type="Proteomes" id="UP000001382">
    <property type="component" value="Chromosome"/>
</dbReference>
<reference evidence="1 2" key="1">
    <citation type="journal article" date="2010" name="Stand. Genomic Sci.">
        <title>Complete genome sequence of Geodermatophilus obscurus type strain (G-20).</title>
        <authorList>
            <person name="Ivanova N."/>
            <person name="Sikorski J."/>
            <person name="Jando M."/>
            <person name="Munk C."/>
            <person name="Lapidus A."/>
            <person name="Glavina Del Rio T."/>
            <person name="Copeland A."/>
            <person name="Tice H."/>
            <person name="Cheng J.-F."/>
            <person name="Lucas S."/>
            <person name="Chen F."/>
            <person name="Nolan M."/>
            <person name="Bruce D."/>
            <person name="Goodwin L."/>
            <person name="Pitluck S."/>
            <person name="Mavromatis K."/>
            <person name="Mikhailova N."/>
            <person name="Pati A."/>
            <person name="Chen A."/>
            <person name="Palaniappan K."/>
            <person name="Land M."/>
            <person name="Hauser L."/>
            <person name="Chang Y.-J."/>
            <person name="Jeffries C.D."/>
            <person name="Meincke L."/>
            <person name="Brettin T."/>
            <person name="Detter J.C."/>
            <person name="Detter J.C."/>
            <person name="Rohde M."/>
            <person name="Goeker M."/>
            <person name="Bristow J."/>
            <person name="Eisen J.A."/>
            <person name="Markowitz V."/>
            <person name="Hugenholtz P."/>
            <person name="Kyrpides N.C."/>
            <person name="Klenk H.-P."/>
        </authorList>
    </citation>
    <scope>NUCLEOTIDE SEQUENCE [LARGE SCALE GENOMIC DNA]</scope>
    <source>
        <strain evidence="2">ATCC 25078 / DSM 43160 / JCM 3152 / KCC A-0152 / KCTC 9177 / NBRC 13315 / NRRL B-3577 / G-20</strain>
    </source>
</reference>
<dbReference type="KEGG" id="gob:Gobs_3489"/>
<dbReference type="HOGENOM" id="CLU_3252128_0_0_11"/>
<reference evidence="2" key="2">
    <citation type="submission" date="2010-01" db="EMBL/GenBank/DDBJ databases">
        <title>The complete genome of Geodermatophilus obscurus DSM 43160.</title>
        <authorList>
            <consortium name="US DOE Joint Genome Institute (JGI-PGF)"/>
            <person name="Lucas S."/>
            <person name="Copeland A."/>
            <person name="Lapidus A."/>
            <person name="Glavina del Rio T."/>
            <person name="Dalin E."/>
            <person name="Tice H."/>
            <person name="Bruce D."/>
            <person name="Goodwin L."/>
            <person name="Pitluck S."/>
            <person name="Kyrpides N."/>
            <person name="Mavromatis K."/>
            <person name="Ivanova N."/>
            <person name="Munk A.C."/>
            <person name="Brettin T."/>
            <person name="Detter J.C."/>
            <person name="Han C."/>
            <person name="Larimer F."/>
            <person name="Land M."/>
            <person name="Hauser L."/>
            <person name="Markowitz V."/>
            <person name="Cheng J.-F."/>
            <person name="Hugenholtz P."/>
            <person name="Woyke T."/>
            <person name="Wu D."/>
            <person name="Jando M."/>
            <person name="Schneider S."/>
            <person name="Klenk H.-P."/>
            <person name="Eisen J.A."/>
        </authorList>
    </citation>
    <scope>NUCLEOTIDE SEQUENCE [LARGE SCALE GENOMIC DNA]</scope>
    <source>
        <strain evidence="2">ATCC 25078 / DSM 43160 / JCM 3152 / KCC A-0152 / KCTC 9177 / NBRC 13315 / NRRL B-3577 / G-20</strain>
    </source>
</reference>
<evidence type="ECO:0000313" key="1">
    <source>
        <dbReference type="EMBL" id="ADB76083.1"/>
    </source>
</evidence>
<proteinExistence type="predicted"/>
<gene>
    <name evidence="1" type="ordered locus">Gobs_3489</name>
</gene>
<protein>
    <submittedName>
        <fullName evidence="1">Uncharacterized protein</fullName>
    </submittedName>
</protein>
<sequence length="42" mass="4550">MTAEQLAAWVAASRTAQDLPETITDRTVLARAAAVLRPERAQ</sequence>